<dbReference type="Pfam" id="PF08461">
    <property type="entry name" value="WHD_RNase_R"/>
    <property type="match status" value="1"/>
</dbReference>
<dbReference type="InterPro" id="IPR002846">
    <property type="entry name" value="NRD"/>
</dbReference>
<dbReference type="InterPro" id="IPR038982">
    <property type="entry name" value="NrpR"/>
</dbReference>
<dbReference type="EMBL" id="AP025698">
    <property type="protein sequence ID" value="BDH80166.1"/>
    <property type="molecule type" value="Genomic_DNA"/>
</dbReference>
<dbReference type="PANTHER" id="PTHR41964">
    <property type="entry name" value="GLOBAL NITROGEN REGULATOR NRPR"/>
    <property type="match status" value="1"/>
</dbReference>
<dbReference type="SUPFAM" id="SSF46785">
    <property type="entry name" value="Winged helix' DNA-binding domain"/>
    <property type="match status" value="1"/>
</dbReference>
<gene>
    <name evidence="3" type="ORF">MTTB_15450</name>
</gene>
<reference evidence="3 4" key="1">
    <citation type="submission" date="2022-04" db="EMBL/GenBank/DDBJ databases">
        <title>Complete genome of Methanothermobacter tenebrarum strain RMAS.</title>
        <authorList>
            <person name="Nakamura K."/>
            <person name="Oshima K."/>
            <person name="Hattori M."/>
            <person name="Kamagata Y."/>
            <person name="Takamizawa K."/>
        </authorList>
    </citation>
    <scope>NUCLEOTIDE SEQUENCE [LARGE SCALE GENOMIC DNA]</scope>
    <source>
        <strain evidence="3 4">RMAS</strain>
    </source>
</reference>
<evidence type="ECO:0000313" key="3">
    <source>
        <dbReference type="EMBL" id="BDH80166.1"/>
    </source>
</evidence>
<feature type="domain" description="NrpR regulatory" evidence="1">
    <location>
        <begin position="332"/>
        <end position="559"/>
    </location>
</feature>
<keyword evidence="4" id="KW-1185">Reference proteome</keyword>
<organism evidence="3 4">
    <name type="scientific">Methanothermobacter tenebrarum</name>
    <dbReference type="NCBI Taxonomy" id="680118"/>
    <lineage>
        <taxon>Archaea</taxon>
        <taxon>Methanobacteriati</taxon>
        <taxon>Methanobacteriota</taxon>
        <taxon>Methanomada group</taxon>
        <taxon>Methanobacteria</taxon>
        <taxon>Methanobacteriales</taxon>
        <taxon>Methanobacteriaceae</taxon>
        <taxon>Methanothermobacter</taxon>
    </lineage>
</organism>
<proteinExistence type="predicted"/>
<evidence type="ECO:0000313" key="4">
    <source>
        <dbReference type="Proteomes" id="UP000831817"/>
    </source>
</evidence>
<dbReference type="InterPro" id="IPR036390">
    <property type="entry name" value="WH_DNA-bd_sf"/>
</dbReference>
<dbReference type="InterPro" id="IPR036984">
    <property type="entry name" value="NrpR_dom_sf"/>
</dbReference>
<protein>
    <submittedName>
        <fullName evidence="3">Membrane protein</fullName>
    </submittedName>
</protein>
<evidence type="ECO:0000259" key="1">
    <source>
        <dbReference type="Pfam" id="PF01995"/>
    </source>
</evidence>
<name>A0ABN6PIJ0_9EURY</name>
<dbReference type="Proteomes" id="UP000831817">
    <property type="component" value="Chromosome"/>
</dbReference>
<dbReference type="Gene3D" id="3.30.70.1360">
    <property type="entry name" value="mj0159-like"/>
    <property type="match status" value="4"/>
</dbReference>
<sequence length="563" mass="62581">MVSSVAGETDKKMMEILRILSEHEEILGAKAIARELKKKGYDLGERAVRYHMRILDEKGFTKRIGYSGRKITKKGLKEIEKGLVYDQVDFIFSKFEEMIHQTSFNPITGKGKVVINTSMTPQEALPIIKKAFKEGLCVSPYARLEKIDENYKIMTVCGTTIDGLLLKEGIPIIPTFAGLVEIEDHTPRRFTELIAYKKTSMMPLEAFTAGEMTSVLDVIEYGEGRIPANFRLIPETGREKALRLLDKLQRMKIGGVIKVGEAGENLLGIPVDDGMVGIAIIGGITPICAAQEAGYDINIKMAESLLEFNKLDLITHPRRLLKEPKTPSREKVGILLTKAWNLIQQVDFDPDTITGKVIANISILKREDLDRALEIIQEVCEEKPEYSTSPYFRIIELEDGKVGIASVCSLTVDGVLINQGIMSTPTYSGLLEIKDDMRRFVELTAYNGSSVEPHEIYISKGMTSVYDSLTGSGRIMASLREIPYIAREEALEVIEKLRGSGLTILKVGRTNEILYNAKVGRYKVGIVTPGGLNPLAAVKENGIEVKVKAVESLMEISNFFIIK</sequence>
<dbReference type="InterPro" id="IPR013668">
    <property type="entry name" value="RNase_R_HTH_12"/>
</dbReference>
<feature type="domain" description="Ribonuclease R winged-helix" evidence="2">
    <location>
        <begin position="14"/>
        <end position="79"/>
    </location>
</feature>
<accession>A0ABN6PIJ0</accession>
<evidence type="ECO:0000259" key="2">
    <source>
        <dbReference type="Pfam" id="PF08461"/>
    </source>
</evidence>
<dbReference type="Pfam" id="PF01995">
    <property type="entry name" value="NRD1_2"/>
    <property type="match status" value="2"/>
</dbReference>
<dbReference type="PANTHER" id="PTHR41964:SF1">
    <property type="entry name" value="GLOBAL NITROGEN REGULATOR NRPR"/>
    <property type="match status" value="1"/>
</dbReference>
<feature type="domain" description="NrpR regulatory" evidence="1">
    <location>
        <begin position="88"/>
        <end position="311"/>
    </location>
</feature>